<organism evidence="7 8">
    <name type="scientific">Lactiplantibacillus daowaiensis</name>
    <dbReference type="NCBI Taxonomy" id="2559918"/>
    <lineage>
        <taxon>Bacteria</taxon>
        <taxon>Bacillati</taxon>
        <taxon>Bacillota</taxon>
        <taxon>Bacilli</taxon>
        <taxon>Lactobacillales</taxon>
        <taxon>Lactobacillaceae</taxon>
        <taxon>Lactiplantibacillus</taxon>
    </lineage>
</organism>
<evidence type="ECO:0000256" key="5">
    <source>
        <dbReference type="ARBA" id="ARBA00022683"/>
    </source>
</evidence>
<reference evidence="8" key="1">
    <citation type="journal article" date="2019" name="Int. J. Syst. Evol. Microbiol.">
        <title>The Global Catalogue of Microorganisms (GCM) 10K type strain sequencing project: providing services to taxonomists for standard genome sequencing and annotation.</title>
        <authorList>
            <consortium name="The Broad Institute Genomics Platform"/>
            <consortium name="The Broad Institute Genome Sequencing Center for Infectious Disease"/>
            <person name="Wu L."/>
            <person name="Ma J."/>
        </authorList>
    </citation>
    <scope>NUCLEOTIDE SEQUENCE [LARGE SCALE GENOMIC DNA]</scope>
    <source>
        <strain evidence="8">CCM 8933</strain>
    </source>
</reference>
<dbReference type="NCBIfam" id="TIGR00848">
    <property type="entry name" value="fruA"/>
    <property type="match status" value="1"/>
</dbReference>
<evidence type="ECO:0000313" key="8">
    <source>
        <dbReference type="Proteomes" id="UP001596282"/>
    </source>
</evidence>
<keyword evidence="3 7" id="KW-0762">Sugar transport</keyword>
<keyword evidence="8" id="KW-1185">Reference proteome</keyword>
<dbReference type="RefSeq" id="WP_137629418.1">
    <property type="nucleotide sequence ID" value="NZ_BJDJ01000022.1"/>
</dbReference>
<dbReference type="InterPro" id="IPR016152">
    <property type="entry name" value="PTrfase/Anion_transptr"/>
</dbReference>
<dbReference type="PANTHER" id="PTHR47738">
    <property type="entry name" value="PTS SYSTEM FRUCTOSE-LIKE EIIA COMPONENT-RELATED"/>
    <property type="match status" value="1"/>
</dbReference>
<dbReference type="InterPro" id="IPR002178">
    <property type="entry name" value="PTS_EIIA_type-2_dom"/>
</dbReference>
<evidence type="ECO:0000259" key="6">
    <source>
        <dbReference type="PROSITE" id="PS51094"/>
    </source>
</evidence>
<dbReference type="Proteomes" id="UP001596282">
    <property type="component" value="Unassembled WGS sequence"/>
</dbReference>
<comment type="caution">
    <text evidence="7">The sequence shown here is derived from an EMBL/GenBank/DDBJ whole genome shotgun (WGS) entry which is preliminary data.</text>
</comment>
<dbReference type="EMBL" id="JBHSSC010000012">
    <property type="protein sequence ID" value="MFC6180526.1"/>
    <property type="molecule type" value="Genomic_DNA"/>
</dbReference>
<dbReference type="InterPro" id="IPR051541">
    <property type="entry name" value="PTS_SugarTrans_NitroReg"/>
</dbReference>
<evidence type="ECO:0000313" key="7">
    <source>
        <dbReference type="EMBL" id="MFC6180526.1"/>
    </source>
</evidence>
<dbReference type="PROSITE" id="PS51094">
    <property type="entry name" value="PTS_EIIA_TYPE_2"/>
    <property type="match status" value="1"/>
</dbReference>
<dbReference type="Pfam" id="PF00359">
    <property type="entry name" value="PTS_EIIA_2"/>
    <property type="match status" value="1"/>
</dbReference>
<dbReference type="CDD" id="cd00211">
    <property type="entry name" value="PTS_IIA_fru"/>
    <property type="match status" value="1"/>
</dbReference>
<feature type="domain" description="PTS EIIA type-2" evidence="6">
    <location>
        <begin position="3"/>
        <end position="148"/>
    </location>
</feature>
<keyword evidence="5" id="KW-0598">Phosphotransferase system</keyword>
<gene>
    <name evidence="7" type="ORF">ACFP5Y_04740</name>
</gene>
<dbReference type="SUPFAM" id="SSF55804">
    <property type="entry name" value="Phoshotransferase/anion transport protein"/>
    <property type="match status" value="1"/>
</dbReference>
<keyword evidence="2" id="KW-0597">Phosphoprotein</keyword>
<proteinExistence type="predicted"/>
<evidence type="ECO:0000256" key="3">
    <source>
        <dbReference type="ARBA" id="ARBA00022597"/>
    </source>
</evidence>
<dbReference type="InterPro" id="IPR004715">
    <property type="entry name" value="PTS_IIA_fruc"/>
</dbReference>
<evidence type="ECO:0000256" key="4">
    <source>
        <dbReference type="ARBA" id="ARBA00022679"/>
    </source>
</evidence>
<evidence type="ECO:0000256" key="2">
    <source>
        <dbReference type="ARBA" id="ARBA00022553"/>
    </source>
</evidence>
<sequence>MTKIIDTQLVDLQLDVPTKAAAIAALGKRLADDDRLNDYDAYIQNVTQRETLTTTGIGFGIAIPHGKTDAVKTVSVAFGKLAQPIDWESLDGEPVTMIFQLAVPESSKGDEHLRLISALSRNLIHAEFREQLLQAGSAQAVIDLIGQSLNATLEG</sequence>
<keyword evidence="1" id="KW-0813">Transport</keyword>
<evidence type="ECO:0000256" key="1">
    <source>
        <dbReference type="ARBA" id="ARBA00022448"/>
    </source>
</evidence>
<accession>A0ABW1RYR3</accession>
<keyword evidence="4" id="KW-0808">Transferase</keyword>
<dbReference type="Gene3D" id="3.40.930.10">
    <property type="entry name" value="Mannitol-specific EII, Chain A"/>
    <property type="match status" value="1"/>
</dbReference>
<dbReference type="PANTHER" id="PTHR47738:SF2">
    <property type="entry name" value="PTS SYSTEM FRUCTOSE-LIKE EIIA COMPONENT"/>
    <property type="match status" value="1"/>
</dbReference>
<protein>
    <submittedName>
        <fullName evidence="7">PTS sugar transporter subunit IIA</fullName>
    </submittedName>
</protein>
<name>A0ABW1RYR3_9LACO</name>
<dbReference type="PROSITE" id="PS00372">
    <property type="entry name" value="PTS_EIIA_TYPE_2_HIS"/>
    <property type="match status" value="1"/>
</dbReference>